<protein>
    <submittedName>
        <fullName evidence="1">Uncharacterized protein</fullName>
    </submittedName>
</protein>
<gene>
    <name evidence="1" type="ORF">KPL71_000509</name>
</gene>
<comment type="caution">
    <text evidence="1">The sequence shown here is derived from an EMBL/GenBank/DDBJ whole genome shotgun (WGS) entry which is preliminary data.</text>
</comment>
<accession>A0ACB8NQG2</accession>
<evidence type="ECO:0000313" key="2">
    <source>
        <dbReference type="Proteomes" id="UP000829398"/>
    </source>
</evidence>
<organism evidence="1 2">
    <name type="scientific">Citrus sinensis</name>
    <name type="common">Sweet orange</name>
    <name type="synonym">Citrus aurantium var. sinensis</name>
    <dbReference type="NCBI Taxonomy" id="2711"/>
    <lineage>
        <taxon>Eukaryota</taxon>
        <taxon>Viridiplantae</taxon>
        <taxon>Streptophyta</taxon>
        <taxon>Embryophyta</taxon>
        <taxon>Tracheophyta</taxon>
        <taxon>Spermatophyta</taxon>
        <taxon>Magnoliopsida</taxon>
        <taxon>eudicotyledons</taxon>
        <taxon>Gunneridae</taxon>
        <taxon>Pentapetalae</taxon>
        <taxon>rosids</taxon>
        <taxon>malvids</taxon>
        <taxon>Sapindales</taxon>
        <taxon>Rutaceae</taxon>
        <taxon>Aurantioideae</taxon>
        <taxon>Citrus</taxon>
    </lineage>
</organism>
<dbReference type="Proteomes" id="UP000829398">
    <property type="component" value="Chromosome 1"/>
</dbReference>
<keyword evidence="2" id="KW-1185">Reference proteome</keyword>
<proteinExistence type="predicted"/>
<sequence>MIFLLLLSIFLPSASSSIPVDPPVSFSFSSFNPKSCSDGSLICMGAVTPSYGYLSLTSDPSPESPDQLPLKKVGRVLYSQPVTAWPAMISTTFTIRISPYPNTTDSADGMTFVFATDTSPPTENSAGGNLGLSNGVSQLAVELDTYKNDYWSDPDANHMGIDIANLTSNPAKSLDSSGIDLKSGRPIQVHIYYDGWTKILYVYVAYAGNPLQKLIERPILLSETIPSSVYVGFTASTGPDFSESHQVLDWTFTTFPLPSSSLEEQNLAMPI</sequence>
<evidence type="ECO:0000313" key="1">
    <source>
        <dbReference type="EMBL" id="KAH9799986.1"/>
    </source>
</evidence>
<dbReference type="EMBL" id="CM039170">
    <property type="protein sequence ID" value="KAH9799986.1"/>
    <property type="molecule type" value="Genomic_DNA"/>
</dbReference>
<name>A0ACB8NQG2_CITSI</name>
<reference evidence="2" key="1">
    <citation type="journal article" date="2023" name="Hortic. Res.">
        <title>A chromosome-level phased genome enabling allele-level studies in sweet orange: a case study on citrus Huanglongbing tolerance.</title>
        <authorList>
            <person name="Wu B."/>
            <person name="Yu Q."/>
            <person name="Deng Z."/>
            <person name="Duan Y."/>
            <person name="Luo F."/>
            <person name="Gmitter F. Jr."/>
        </authorList>
    </citation>
    <scope>NUCLEOTIDE SEQUENCE [LARGE SCALE GENOMIC DNA]</scope>
    <source>
        <strain evidence="2">cv. Valencia</strain>
    </source>
</reference>